<dbReference type="RefSeq" id="WP_141781787.1">
    <property type="nucleotide sequence ID" value="NZ_VFOV01000001.1"/>
</dbReference>
<sequence length="274" mass="31254">MNLSPPARPAARPWENRARMEYRTLRHIVRSARQGYGDFVRQGLESALRIPVLSVADLSRRDRHECNICGWSGRTFYPNTGPGYHEMEVACPGCSSQDRHRSLLALMLAETDLFAGGRRVVEVAPMRGFERLMRMQDGLDYVSFDLERHAMERGDITAMHYETDSVDYFICFHVLEHIPDADTALKEILRVLRPGGQAIVQVPVDWDLRVTREYAAPDPRDVGHVRQYGKDFTVNLSDAGFDVRGTSVAERFEEAVVERFGLSPEPIFFLTKPR</sequence>
<dbReference type="GO" id="GO:0008757">
    <property type="term" value="F:S-adenosylmethionine-dependent methyltransferase activity"/>
    <property type="evidence" value="ECO:0007669"/>
    <property type="project" value="InterPro"/>
</dbReference>
<comment type="caution">
    <text evidence="2">The sequence shown here is derived from an EMBL/GenBank/DDBJ whole genome shotgun (WGS) entry which is preliminary data.</text>
</comment>
<protein>
    <submittedName>
        <fullName evidence="2">Methyltransferase family protein</fullName>
    </submittedName>
</protein>
<evidence type="ECO:0000259" key="1">
    <source>
        <dbReference type="Pfam" id="PF08241"/>
    </source>
</evidence>
<evidence type="ECO:0000313" key="2">
    <source>
        <dbReference type="EMBL" id="TQL69976.1"/>
    </source>
</evidence>
<accession>A0A543ABW5</accession>
<organism evidence="2 3">
    <name type="scientific">Nocardioides albertanoniae</name>
    <dbReference type="NCBI Taxonomy" id="1175486"/>
    <lineage>
        <taxon>Bacteria</taxon>
        <taxon>Bacillati</taxon>
        <taxon>Actinomycetota</taxon>
        <taxon>Actinomycetes</taxon>
        <taxon>Propionibacteriales</taxon>
        <taxon>Nocardioidaceae</taxon>
        <taxon>Nocardioides</taxon>
    </lineage>
</organism>
<dbReference type="SUPFAM" id="SSF53335">
    <property type="entry name" value="S-adenosyl-L-methionine-dependent methyltransferases"/>
    <property type="match status" value="1"/>
</dbReference>
<dbReference type="Gene3D" id="3.40.50.150">
    <property type="entry name" value="Vaccinia Virus protein VP39"/>
    <property type="match status" value="1"/>
</dbReference>
<proteinExistence type="predicted"/>
<dbReference type="OrthoDB" id="7171187at2"/>
<dbReference type="EMBL" id="VFOV01000001">
    <property type="protein sequence ID" value="TQL69976.1"/>
    <property type="molecule type" value="Genomic_DNA"/>
</dbReference>
<keyword evidence="3" id="KW-1185">Reference proteome</keyword>
<dbReference type="Proteomes" id="UP000320209">
    <property type="component" value="Unassembled WGS sequence"/>
</dbReference>
<keyword evidence="2" id="KW-0489">Methyltransferase</keyword>
<dbReference type="GO" id="GO:0032259">
    <property type="term" value="P:methylation"/>
    <property type="evidence" value="ECO:0007669"/>
    <property type="project" value="UniProtKB-KW"/>
</dbReference>
<dbReference type="InterPro" id="IPR013216">
    <property type="entry name" value="Methyltransf_11"/>
</dbReference>
<dbReference type="InterPro" id="IPR029063">
    <property type="entry name" value="SAM-dependent_MTases_sf"/>
</dbReference>
<dbReference type="AlphaFoldDB" id="A0A543ABW5"/>
<feature type="domain" description="Methyltransferase type 11" evidence="1">
    <location>
        <begin position="151"/>
        <end position="199"/>
    </location>
</feature>
<keyword evidence="2" id="KW-0808">Transferase</keyword>
<reference evidence="2 3" key="1">
    <citation type="submission" date="2019-06" db="EMBL/GenBank/DDBJ databases">
        <title>Sequencing the genomes of 1000 actinobacteria strains.</title>
        <authorList>
            <person name="Klenk H.-P."/>
        </authorList>
    </citation>
    <scope>NUCLEOTIDE SEQUENCE [LARGE SCALE GENOMIC DNA]</scope>
    <source>
        <strain evidence="2 3">DSM 25218</strain>
    </source>
</reference>
<gene>
    <name evidence="2" type="ORF">FB381_3899</name>
</gene>
<name>A0A543ABW5_9ACTN</name>
<dbReference type="Pfam" id="PF08241">
    <property type="entry name" value="Methyltransf_11"/>
    <property type="match status" value="1"/>
</dbReference>
<evidence type="ECO:0000313" key="3">
    <source>
        <dbReference type="Proteomes" id="UP000320209"/>
    </source>
</evidence>